<dbReference type="Proteomes" id="UP000189670">
    <property type="component" value="Unassembled WGS sequence"/>
</dbReference>
<evidence type="ECO:0000313" key="1">
    <source>
        <dbReference type="EMBL" id="ETR65013.1"/>
    </source>
</evidence>
<reference evidence="2" key="1">
    <citation type="submission" date="2012-11" db="EMBL/GenBank/DDBJ databases">
        <authorList>
            <person name="Lucero-Rivera Y.E."/>
            <person name="Tovar-Ramirez D."/>
        </authorList>
    </citation>
    <scope>NUCLEOTIDE SEQUENCE [LARGE SCALE GENOMIC DNA]</scope>
    <source>
        <strain evidence="2">Araruama</strain>
    </source>
</reference>
<proteinExistence type="predicted"/>
<protein>
    <submittedName>
        <fullName evidence="1">Uncharacterized protein</fullName>
    </submittedName>
</protein>
<comment type="caution">
    <text evidence="1">The sequence shown here is derived from an EMBL/GenBank/DDBJ whole genome shotgun (WGS) entry which is preliminary data.</text>
</comment>
<sequence length="77" mass="8806">MKGYARLKNACKYADVSQTTMRNWFSNGLKFSKVKGILLIKLTDIDNYIAQYSKDSDRRASAIASEVLNDYNMFIEA</sequence>
<dbReference type="AlphaFoldDB" id="A0A1V1NR27"/>
<feature type="non-terminal residue" evidence="1">
    <location>
        <position position="77"/>
    </location>
</feature>
<name>A0A1V1NR27_9BACT</name>
<dbReference type="EMBL" id="ATBP01003317">
    <property type="protein sequence ID" value="ETR65013.1"/>
    <property type="molecule type" value="Genomic_DNA"/>
</dbReference>
<organism evidence="1 2">
    <name type="scientific">Candidatus Magnetoglobus multicellularis str. Araruama</name>
    <dbReference type="NCBI Taxonomy" id="890399"/>
    <lineage>
        <taxon>Bacteria</taxon>
        <taxon>Pseudomonadati</taxon>
        <taxon>Thermodesulfobacteriota</taxon>
        <taxon>Desulfobacteria</taxon>
        <taxon>Desulfobacterales</taxon>
        <taxon>Desulfobacteraceae</taxon>
        <taxon>Candidatus Magnetoglobus</taxon>
    </lineage>
</organism>
<evidence type="ECO:0000313" key="2">
    <source>
        <dbReference type="Proteomes" id="UP000189670"/>
    </source>
</evidence>
<accession>A0A1V1NR27</accession>
<gene>
    <name evidence="1" type="ORF">OMM_14956</name>
</gene>